<comment type="caution">
    <text evidence="5">The sequence shown here is derived from an EMBL/GenBank/DDBJ whole genome shotgun (WGS) entry which is preliminary data.</text>
</comment>
<dbReference type="Pfam" id="PF01965">
    <property type="entry name" value="DJ-1_PfpI"/>
    <property type="match status" value="1"/>
</dbReference>
<keyword evidence="6" id="KW-1185">Reference proteome</keyword>
<dbReference type="SMART" id="SM00342">
    <property type="entry name" value="HTH_ARAC"/>
    <property type="match status" value="1"/>
</dbReference>
<reference evidence="5 6" key="1">
    <citation type="submission" date="2019-06" db="EMBL/GenBank/DDBJ databases">
        <title>Sequencing the genomes of 1000 actinobacteria strains.</title>
        <authorList>
            <person name="Klenk H.-P."/>
        </authorList>
    </citation>
    <scope>NUCLEOTIDE SEQUENCE [LARGE SCALE GENOMIC DNA]</scope>
    <source>
        <strain evidence="5 6">DSM 45301</strain>
    </source>
</reference>
<dbReference type="PANTHER" id="PTHR43130">
    <property type="entry name" value="ARAC-FAMILY TRANSCRIPTIONAL REGULATOR"/>
    <property type="match status" value="1"/>
</dbReference>
<dbReference type="InterPro" id="IPR018062">
    <property type="entry name" value="HTH_AraC-typ_CS"/>
</dbReference>
<dbReference type="PROSITE" id="PS00041">
    <property type="entry name" value="HTH_ARAC_FAMILY_1"/>
    <property type="match status" value="1"/>
</dbReference>
<evidence type="ECO:0000313" key="5">
    <source>
        <dbReference type="EMBL" id="TQM10912.1"/>
    </source>
</evidence>
<evidence type="ECO:0000256" key="1">
    <source>
        <dbReference type="ARBA" id="ARBA00023015"/>
    </source>
</evidence>
<dbReference type="SUPFAM" id="SSF46689">
    <property type="entry name" value="Homeodomain-like"/>
    <property type="match status" value="2"/>
</dbReference>
<keyword evidence="2" id="KW-0238">DNA-binding</keyword>
<dbReference type="PANTHER" id="PTHR43130:SF3">
    <property type="entry name" value="HTH-TYPE TRANSCRIPTIONAL REGULATOR RV1931C"/>
    <property type="match status" value="1"/>
</dbReference>
<dbReference type="EMBL" id="VFPA01000002">
    <property type="protein sequence ID" value="TQM10912.1"/>
    <property type="molecule type" value="Genomic_DNA"/>
</dbReference>
<accession>A0A543DNL7</accession>
<dbReference type="Proteomes" id="UP000315677">
    <property type="component" value="Unassembled WGS sequence"/>
</dbReference>
<dbReference type="RefSeq" id="WP_142054633.1">
    <property type="nucleotide sequence ID" value="NZ_VFPA01000002.1"/>
</dbReference>
<dbReference type="InterPro" id="IPR002818">
    <property type="entry name" value="DJ-1/PfpI"/>
</dbReference>
<protein>
    <submittedName>
        <fullName evidence="5">AraC family transcriptional regulator with amidase-like domain</fullName>
    </submittedName>
</protein>
<proteinExistence type="predicted"/>
<evidence type="ECO:0000313" key="6">
    <source>
        <dbReference type="Proteomes" id="UP000315677"/>
    </source>
</evidence>
<dbReference type="InterPro" id="IPR029062">
    <property type="entry name" value="Class_I_gatase-like"/>
</dbReference>
<evidence type="ECO:0000256" key="3">
    <source>
        <dbReference type="ARBA" id="ARBA00023163"/>
    </source>
</evidence>
<evidence type="ECO:0000259" key="4">
    <source>
        <dbReference type="PROSITE" id="PS01124"/>
    </source>
</evidence>
<dbReference type="PROSITE" id="PS01124">
    <property type="entry name" value="HTH_ARAC_FAMILY_2"/>
    <property type="match status" value="1"/>
</dbReference>
<dbReference type="CDD" id="cd03137">
    <property type="entry name" value="GATase1_AraC_1"/>
    <property type="match status" value="1"/>
</dbReference>
<gene>
    <name evidence="5" type="ORF">FB558_3435</name>
</gene>
<dbReference type="GO" id="GO:0003700">
    <property type="term" value="F:DNA-binding transcription factor activity"/>
    <property type="evidence" value="ECO:0007669"/>
    <property type="project" value="InterPro"/>
</dbReference>
<name>A0A543DNL7_9PSEU</name>
<feature type="domain" description="HTH araC/xylS-type" evidence="4">
    <location>
        <begin position="208"/>
        <end position="306"/>
    </location>
</feature>
<keyword evidence="1" id="KW-0805">Transcription regulation</keyword>
<dbReference type="InterPro" id="IPR009057">
    <property type="entry name" value="Homeodomain-like_sf"/>
</dbReference>
<evidence type="ECO:0000256" key="2">
    <source>
        <dbReference type="ARBA" id="ARBA00023125"/>
    </source>
</evidence>
<dbReference type="GO" id="GO:0043565">
    <property type="term" value="F:sequence-specific DNA binding"/>
    <property type="evidence" value="ECO:0007669"/>
    <property type="project" value="InterPro"/>
</dbReference>
<dbReference type="OrthoDB" id="3660033at2"/>
<dbReference type="Gene3D" id="1.10.10.60">
    <property type="entry name" value="Homeodomain-like"/>
    <property type="match status" value="2"/>
</dbReference>
<dbReference type="Pfam" id="PF12833">
    <property type="entry name" value="HTH_18"/>
    <property type="match status" value="1"/>
</dbReference>
<dbReference type="AlphaFoldDB" id="A0A543DNL7"/>
<sequence>MHVVAVLALDGVVGFDLTIPCQVFAVTPGYEVRVCAERGATATAAGQESFRISSRFGLDDALGADTVIVPGVDPDRPPRPRVTRLLRDVAARGARVASICTGAFVLAAAGLLDGRRATTHWLLAGQLAKSCPDAQVDPAVLFVDDGRVLTSAGVAAGLDLCLHMVRRDMGAAVATETARMIVMPPQRAGGQAQFIEHRHPVGGEDGLGPALRWMQDNLGTPMTIDDIAARANMSTRSLSRHFRAETGTTPLRWLLEQRLQRARELLETTDLPVERVARTAGFGSIETLRHHFARHLGTTPRSYRTTFQAGRETPSATDAAGRL</sequence>
<dbReference type="SUPFAM" id="SSF52317">
    <property type="entry name" value="Class I glutamine amidotransferase-like"/>
    <property type="match status" value="1"/>
</dbReference>
<keyword evidence="3" id="KW-0804">Transcription</keyword>
<dbReference type="InterPro" id="IPR052158">
    <property type="entry name" value="INH-QAR"/>
</dbReference>
<dbReference type="InterPro" id="IPR018060">
    <property type="entry name" value="HTH_AraC"/>
</dbReference>
<organism evidence="5 6">
    <name type="scientific">Pseudonocardia kunmingensis</name>
    <dbReference type="NCBI Taxonomy" id="630975"/>
    <lineage>
        <taxon>Bacteria</taxon>
        <taxon>Bacillati</taxon>
        <taxon>Actinomycetota</taxon>
        <taxon>Actinomycetes</taxon>
        <taxon>Pseudonocardiales</taxon>
        <taxon>Pseudonocardiaceae</taxon>
        <taxon>Pseudonocardia</taxon>
    </lineage>
</organism>
<dbReference type="Gene3D" id="3.40.50.880">
    <property type="match status" value="1"/>
</dbReference>